<dbReference type="InterPro" id="IPR014729">
    <property type="entry name" value="Rossmann-like_a/b/a_fold"/>
</dbReference>
<evidence type="ECO:0000313" key="2">
    <source>
        <dbReference type="EMBL" id="KAH7431956.1"/>
    </source>
</evidence>
<organism evidence="2 3">
    <name type="scientific">Ceratopteris richardii</name>
    <name type="common">Triangle waterfern</name>
    <dbReference type="NCBI Taxonomy" id="49495"/>
    <lineage>
        <taxon>Eukaryota</taxon>
        <taxon>Viridiplantae</taxon>
        <taxon>Streptophyta</taxon>
        <taxon>Embryophyta</taxon>
        <taxon>Tracheophyta</taxon>
        <taxon>Polypodiopsida</taxon>
        <taxon>Polypodiidae</taxon>
        <taxon>Polypodiales</taxon>
        <taxon>Pteridineae</taxon>
        <taxon>Pteridaceae</taxon>
        <taxon>Parkerioideae</taxon>
        <taxon>Ceratopteris</taxon>
    </lineage>
</organism>
<dbReference type="OrthoDB" id="843225at2759"/>
<protein>
    <recommendedName>
        <fullName evidence="1">UspA domain-containing protein</fullName>
    </recommendedName>
</protein>
<evidence type="ECO:0000259" key="1">
    <source>
        <dbReference type="Pfam" id="PF00582"/>
    </source>
</evidence>
<comment type="caution">
    <text evidence="2">The sequence shown here is derived from an EMBL/GenBank/DDBJ whole genome shotgun (WGS) entry which is preliminary data.</text>
</comment>
<accession>A0A8T2UDK0</accession>
<dbReference type="Pfam" id="PF00582">
    <property type="entry name" value="Usp"/>
    <property type="match status" value="1"/>
</dbReference>
<dbReference type="Proteomes" id="UP000825935">
    <property type="component" value="Chromosome 7"/>
</dbReference>
<dbReference type="InterPro" id="IPR006016">
    <property type="entry name" value="UspA"/>
</dbReference>
<sequence length="140" mass="15791">MACEENTKCRTILVAVDEGEHSMYALRWALNFLSIGRFPNDRAIILYVKPSHANLSGPAFVLTAEAVNSLERYDESVLMDVKTTVQNMCDERKQFIRCQFQYVSLGADVTCEQVISCIIVSECLLQLSSTICDFVSMFCQ</sequence>
<dbReference type="Gene3D" id="3.40.50.620">
    <property type="entry name" value="HUPs"/>
    <property type="match status" value="1"/>
</dbReference>
<name>A0A8T2UDK0_CERRI</name>
<proteinExistence type="predicted"/>
<gene>
    <name evidence="2" type="ORF">KP509_07G000800</name>
</gene>
<reference evidence="2" key="1">
    <citation type="submission" date="2021-08" db="EMBL/GenBank/DDBJ databases">
        <title>WGS assembly of Ceratopteris richardii.</title>
        <authorList>
            <person name="Marchant D.B."/>
            <person name="Chen G."/>
            <person name="Jenkins J."/>
            <person name="Shu S."/>
            <person name="Leebens-Mack J."/>
            <person name="Grimwood J."/>
            <person name="Schmutz J."/>
            <person name="Soltis P."/>
            <person name="Soltis D."/>
            <person name="Chen Z.-H."/>
        </authorList>
    </citation>
    <scope>NUCLEOTIDE SEQUENCE</scope>
    <source>
        <strain evidence="2">Whitten #5841</strain>
        <tissue evidence="2">Leaf</tissue>
    </source>
</reference>
<keyword evidence="3" id="KW-1185">Reference proteome</keyword>
<feature type="domain" description="UspA" evidence="1">
    <location>
        <begin position="10"/>
        <end position="77"/>
    </location>
</feature>
<dbReference type="SUPFAM" id="SSF52402">
    <property type="entry name" value="Adenine nucleotide alpha hydrolases-like"/>
    <property type="match status" value="1"/>
</dbReference>
<dbReference type="AlphaFoldDB" id="A0A8T2UDK0"/>
<dbReference type="EMBL" id="CM035412">
    <property type="protein sequence ID" value="KAH7431956.1"/>
    <property type="molecule type" value="Genomic_DNA"/>
</dbReference>
<evidence type="ECO:0000313" key="3">
    <source>
        <dbReference type="Proteomes" id="UP000825935"/>
    </source>
</evidence>